<dbReference type="SUPFAM" id="SSF55729">
    <property type="entry name" value="Acyl-CoA N-acyltransferases (Nat)"/>
    <property type="match status" value="1"/>
</dbReference>
<dbReference type="EMBL" id="WUUQ01000001">
    <property type="protein sequence ID" value="MXQ73169.1"/>
    <property type="molecule type" value="Genomic_DNA"/>
</dbReference>
<dbReference type="PANTHER" id="PTHR43420:SF12">
    <property type="entry name" value="N-ACETYLTRANSFERASE DOMAIN-CONTAINING PROTEIN"/>
    <property type="match status" value="1"/>
</dbReference>
<feature type="domain" description="N-acetyltransferase" evidence="3">
    <location>
        <begin position="152"/>
        <end position="283"/>
    </location>
</feature>
<evidence type="ECO:0000259" key="3">
    <source>
        <dbReference type="PROSITE" id="PS51186"/>
    </source>
</evidence>
<keyword evidence="5" id="KW-1185">Reference proteome</keyword>
<dbReference type="Proteomes" id="UP000434036">
    <property type="component" value="Unassembled WGS sequence"/>
</dbReference>
<dbReference type="InterPro" id="IPR000182">
    <property type="entry name" value="GNAT_dom"/>
</dbReference>
<gene>
    <name evidence="4" type="ORF">GSF08_04370</name>
</gene>
<proteinExistence type="predicted"/>
<protein>
    <submittedName>
        <fullName evidence="4">GNAT family N-acetyltransferase</fullName>
    </submittedName>
</protein>
<reference evidence="4 5" key="1">
    <citation type="submission" date="2019-12" db="EMBL/GenBank/DDBJ databases">
        <authorList>
            <person name="Yang R."/>
        </authorList>
    </citation>
    <scope>NUCLEOTIDE SEQUENCE [LARGE SCALE GENOMIC DNA]</scope>
    <source>
        <strain evidence="4 5">DONG20-135</strain>
    </source>
</reference>
<dbReference type="AlphaFoldDB" id="A0A6N8U9C0"/>
<dbReference type="CDD" id="cd04301">
    <property type="entry name" value="NAT_SF"/>
    <property type="match status" value="1"/>
</dbReference>
<name>A0A6N8U9C0_9FIRM</name>
<evidence type="ECO:0000313" key="5">
    <source>
        <dbReference type="Proteomes" id="UP000434036"/>
    </source>
</evidence>
<sequence length="283" mass="32456">MKIRKPQPAELTTVIHFIYIHSQDASTASLYCYQTYSDIEKEITWLYDQGHPFLGAFENDKLLDIVFGFQVPNQNRIDVSGPFLTRFGMQANADVLLSCFLNVLPLKTLYFYFEGANKGLAELLMKHGAVDQGDEYRMQINRDQCKTCRLSSSIRSIINTEKMSFVKMFRHTMGTLYISGEEILNDNNRIVQLYHKDSSICGFIVLKHPSHESAIIEMIGIDERFQNQGLGHILLSHALFTLCNTFNPQVIELIVDAANTRALHLYESFGFQIIKEHKSYILI</sequence>
<dbReference type="InterPro" id="IPR050680">
    <property type="entry name" value="YpeA/RimI_acetyltransf"/>
</dbReference>
<dbReference type="PROSITE" id="PS51186">
    <property type="entry name" value="GNAT"/>
    <property type="match status" value="1"/>
</dbReference>
<dbReference type="PANTHER" id="PTHR43420">
    <property type="entry name" value="ACETYLTRANSFERASE"/>
    <property type="match status" value="1"/>
</dbReference>
<accession>A0A6N8U9C0</accession>
<evidence type="ECO:0000313" key="4">
    <source>
        <dbReference type="EMBL" id="MXQ73169.1"/>
    </source>
</evidence>
<dbReference type="Gene3D" id="3.40.630.30">
    <property type="match status" value="1"/>
</dbReference>
<dbReference type="Pfam" id="PF00583">
    <property type="entry name" value="Acetyltransf_1"/>
    <property type="match status" value="1"/>
</dbReference>
<reference evidence="4 5" key="2">
    <citation type="submission" date="2020-01" db="EMBL/GenBank/DDBJ databases">
        <title>Clostridiaceae sp. nov. isolated from the gut of human by culturomics.</title>
        <authorList>
            <person name="Chang Y."/>
        </authorList>
    </citation>
    <scope>NUCLEOTIDE SEQUENCE [LARGE SCALE GENOMIC DNA]</scope>
    <source>
        <strain evidence="4 5">DONG20-135</strain>
    </source>
</reference>
<dbReference type="RefSeq" id="WP_160624588.1">
    <property type="nucleotide sequence ID" value="NZ_WUUQ01000001.1"/>
</dbReference>
<dbReference type="GO" id="GO:0016747">
    <property type="term" value="F:acyltransferase activity, transferring groups other than amino-acyl groups"/>
    <property type="evidence" value="ECO:0007669"/>
    <property type="project" value="InterPro"/>
</dbReference>
<keyword evidence="1 4" id="KW-0808">Transferase</keyword>
<keyword evidence="2" id="KW-0012">Acyltransferase</keyword>
<evidence type="ECO:0000256" key="2">
    <source>
        <dbReference type="ARBA" id="ARBA00023315"/>
    </source>
</evidence>
<comment type="caution">
    <text evidence="4">The sequence shown here is derived from an EMBL/GenBank/DDBJ whole genome shotgun (WGS) entry which is preliminary data.</text>
</comment>
<organism evidence="4 5">
    <name type="scientific">Copranaerobaculum intestinale</name>
    <dbReference type="NCBI Taxonomy" id="2692629"/>
    <lineage>
        <taxon>Bacteria</taxon>
        <taxon>Bacillati</taxon>
        <taxon>Bacillota</taxon>
        <taxon>Erysipelotrichia</taxon>
        <taxon>Erysipelotrichales</taxon>
        <taxon>Erysipelotrichaceae</taxon>
        <taxon>Copranaerobaculum</taxon>
    </lineage>
</organism>
<dbReference type="InterPro" id="IPR016181">
    <property type="entry name" value="Acyl_CoA_acyltransferase"/>
</dbReference>
<evidence type="ECO:0000256" key="1">
    <source>
        <dbReference type="ARBA" id="ARBA00022679"/>
    </source>
</evidence>